<dbReference type="AlphaFoldDB" id="A0A1X0EID0"/>
<dbReference type="Gene3D" id="3.30.559.30">
    <property type="entry name" value="Nonribosomal peptide synthetase, condensation domain"/>
    <property type="match status" value="1"/>
</dbReference>
<dbReference type="GO" id="GO:0003824">
    <property type="term" value="F:catalytic activity"/>
    <property type="evidence" value="ECO:0007669"/>
    <property type="project" value="InterPro"/>
</dbReference>
<dbReference type="GO" id="GO:0043041">
    <property type="term" value="P:amino acid activation for nonribosomal peptide biosynthetic process"/>
    <property type="evidence" value="ECO:0007669"/>
    <property type="project" value="TreeGrafter"/>
</dbReference>
<dbReference type="GO" id="GO:0008610">
    <property type="term" value="P:lipid biosynthetic process"/>
    <property type="evidence" value="ECO:0007669"/>
    <property type="project" value="UniProtKB-ARBA"/>
</dbReference>
<dbReference type="Pfam" id="PF00668">
    <property type="entry name" value="Condensation"/>
    <property type="match status" value="1"/>
</dbReference>
<dbReference type="Proteomes" id="UP000192739">
    <property type="component" value="Unassembled WGS sequence"/>
</dbReference>
<dbReference type="GO" id="GO:0005829">
    <property type="term" value="C:cytosol"/>
    <property type="evidence" value="ECO:0007669"/>
    <property type="project" value="TreeGrafter"/>
</dbReference>
<proteinExistence type="predicted"/>
<dbReference type="PANTHER" id="PTHR45527:SF1">
    <property type="entry name" value="FATTY ACID SYNTHASE"/>
    <property type="match status" value="1"/>
</dbReference>
<dbReference type="SUPFAM" id="SSF52777">
    <property type="entry name" value="CoA-dependent acyltransferases"/>
    <property type="match status" value="1"/>
</dbReference>
<dbReference type="InterPro" id="IPR023213">
    <property type="entry name" value="CAT-like_dom_sf"/>
</dbReference>
<gene>
    <name evidence="2" type="ORF">BST27_30795</name>
</gene>
<reference evidence="2 3" key="1">
    <citation type="submission" date="2017-02" db="EMBL/GenBank/DDBJ databases">
        <title>The new phylogeny of genus Mycobacterium.</title>
        <authorList>
            <person name="Tortoli E."/>
            <person name="Trovato A."/>
            <person name="Cirillo D.M."/>
        </authorList>
    </citation>
    <scope>NUCLEOTIDE SEQUENCE [LARGE SCALE GENOMIC DNA]</scope>
    <source>
        <strain evidence="2 3">DSM 44049</strain>
    </source>
</reference>
<dbReference type="InterPro" id="IPR001242">
    <property type="entry name" value="Condensation_dom"/>
</dbReference>
<feature type="non-terminal residue" evidence="2">
    <location>
        <position position="249"/>
    </location>
</feature>
<dbReference type="RefSeq" id="WP_249025753.1">
    <property type="nucleotide sequence ID" value="NZ_MVHT01000285.1"/>
</dbReference>
<evidence type="ECO:0000313" key="2">
    <source>
        <dbReference type="EMBL" id="ORA84351.1"/>
    </source>
</evidence>
<comment type="caution">
    <text evidence="2">The sequence shown here is derived from an EMBL/GenBank/DDBJ whole genome shotgun (WGS) entry which is preliminary data.</text>
</comment>
<feature type="domain" description="Condensation" evidence="1">
    <location>
        <begin position="14"/>
        <end position="249"/>
    </location>
</feature>
<feature type="non-terminal residue" evidence="2">
    <location>
        <position position="1"/>
    </location>
</feature>
<dbReference type="EMBL" id="MVHT01000285">
    <property type="protein sequence ID" value="ORA84351.1"/>
    <property type="molecule type" value="Genomic_DNA"/>
</dbReference>
<organism evidence="2 3">
    <name type="scientific">Mycobacterium intermedium</name>
    <dbReference type="NCBI Taxonomy" id="28445"/>
    <lineage>
        <taxon>Bacteria</taxon>
        <taxon>Bacillati</taxon>
        <taxon>Actinomycetota</taxon>
        <taxon>Actinomycetes</taxon>
        <taxon>Mycobacteriales</taxon>
        <taxon>Mycobacteriaceae</taxon>
        <taxon>Mycobacterium</taxon>
        <taxon>Mycobacterium simiae complex</taxon>
    </lineage>
</organism>
<dbReference type="GO" id="GO:0031177">
    <property type="term" value="F:phosphopantetheine binding"/>
    <property type="evidence" value="ECO:0007669"/>
    <property type="project" value="TreeGrafter"/>
</dbReference>
<evidence type="ECO:0000259" key="1">
    <source>
        <dbReference type="Pfam" id="PF00668"/>
    </source>
</evidence>
<sequence length="249" mass="26356">LGDVGDAGSVIAGQVRYWQEALAGLPERLVLPTDRPYPAVADYAGATVIFEWPASLQQQIAAVARAHNATGFMVVQAALAAVLGVLSGSADVAVGFPIAGRADPALDDVVGFFVNTLVLRVDLAGDPSVAELLGRVRGRSLAAFEHQDVPFEVLVERVNPARSLAHHPLFQVMLAWQNWQGKDTDTALVLGQASVTPVAVQTHTARMDLSLSLAERWGSGGEPAGIAGTVEFRTDVFDAASIEALLQRW</sequence>
<dbReference type="Gene3D" id="3.30.559.10">
    <property type="entry name" value="Chloramphenicol acetyltransferase-like domain"/>
    <property type="match status" value="1"/>
</dbReference>
<keyword evidence="3" id="KW-1185">Reference proteome</keyword>
<name>A0A1X0EID0_MYCIE</name>
<dbReference type="PANTHER" id="PTHR45527">
    <property type="entry name" value="NONRIBOSOMAL PEPTIDE SYNTHETASE"/>
    <property type="match status" value="1"/>
</dbReference>
<protein>
    <recommendedName>
        <fullName evidence="1">Condensation domain-containing protein</fullName>
    </recommendedName>
</protein>
<evidence type="ECO:0000313" key="3">
    <source>
        <dbReference type="Proteomes" id="UP000192739"/>
    </source>
</evidence>
<dbReference type="GO" id="GO:0044550">
    <property type="term" value="P:secondary metabolite biosynthetic process"/>
    <property type="evidence" value="ECO:0007669"/>
    <property type="project" value="TreeGrafter"/>
</dbReference>
<accession>A0A1X0EID0</accession>